<dbReference type="Gene3D" id="3.20.20.60">
    <property type="entry name" value="Phosphoenolpyruvate-binding domains"/>
    <property type="match status" value="1"/>
</dbReference>
<gene>
    <name evidence="5" type="ORF">Amac_033180</name>
</gene>
<evidence type="ECO:0000313" key="6">
    <source>
        <dbReference type="Proteomes" id="UP000331127"/>
    </source>
</evidence>
<sequence>MTEPIVPAGSTSRSLRSRLADGERVQGIIFALPFTLELEIAARCGIDFFVADLEHGPADYVHLQQHIALAAAHGCDVLVRTHAHDPSGISRVLDLGAAGLMFPHVGSRAEAEHLVALATYPPAGVRGLSTSTPAARYGRWSAAQTVADARERTLLIAMVETVEGVEDAHGIADVDGIDALFAGTVDLAASMGMPGAVGDPRVRELAHSVAPQARRAGKWVLEGAAGSTNGQFVVHNGTKLLTGAFERAFGTRET</sequence>
<dbReference type="InterPro" id="IPR015813">
    <property type="entry name" value="Pyrv/PenolPyrv_kinase-like_dom"/>
</dbReference>
<comment type="caution">
    <text evidence="5">The sequence shown here is derived from an EMBL/GenBank/DDBJ whole genome shotgun (WGS) entry which is preliminary data.</text>
</comment>
<proteinExistence type="inferred from homology"/>
<dbReference type="PANTHER" id="PTHR30502">
    <property type="entry name" value="2-KETO-3-DEOXY-L-RHAMNONATE ALDOLASE"/>
    <property type="match status" value="1"/>
</dbReference>
<reference evidence="5 6" key="1">
    <citation type="submission" date="2019-10" db="EMBL/GenBank/DDBJ databases">
        <title>Whole genome shotgun sequence of Acrocarpospora macrocephala NBRC 16266.</title>
        <authorList>
            <person name="Ichikawa N."/>
            <person name="Kimura A."/>
            <person name="Kitahashi Y."/>
            <person name="Komaki H."/>
            <person name="Oguchi A."/>
        </authorList>
    </citation>
    <scope>NUCLEOTIDE SEQUENCE [LARGE SCALE GENOMIC DNA]</scope>
    <source>
        <strain evidence="5 6">NBRC 16266</strain>
    </source>
</reference>
<evidence type="ECO:0000256" key="3">
    <source>
        <dbReference type="ARBA" id="ARBA00023239"/>
    </source>
</evidence>
<evidence type="ECO:0000256" key="1">
    <source>
        <dbReference type="ARBA" id="ARBA00005568"/>
    </source>
</evidence>
<dbReference type="PANTHER" id="PTHR30502:SF0">
    <property type="entry name" value="PHOSPHOENOLPYRUVATE CARBOXYLASE FAMILY PROTEIN"/>
    <property type="match status" value="1"/>
</dbReference>
<name>A0A5M3WNS4_9ACTN</name>
<dbReference type="GO" id="GO:0016832">
    <property type="term" value="F:aldehyde-lyase activity"/>
    <property type="evidence" value="ECO:0007669"/>
    <property type="project" value="TreeGrafter"/>
</dbReference>
<dbReference type="Pfam" id="PF03328">
    <property type="entry name" value="HpcH_HpaI"/>
    <property type="match status" value="1"/>
</dbReference>
<organism evidence="5 6">
    <name type="scientific">Acrocarpospora macrocephala</name>
    <dbReference type="NCBI Taxonomy" id="150177"/>
    <lineage>
        <taxon>Bacteria</taxon>
        <taxon>Bacillati</taxon>
        <taxon>Actinomycetota</taxon>
        <taxon>Actinomycetes</taxon>
        <taxon>Streptosporangiales</taxon>
        <taxon>Streptosporangiaceae</taxon>
        <taxon>Acrocarpospora</taxon>
    </lineage>
</organism>
<evidence type="ECO:0000313" key="5">
    <source>
        <dbReference type="EMBL" id="GES09722.1"/>
    </source>
</evidence>
<dbReference type="EMBL" id="BLAE01000017">
    <property type="protein sequence ID" value="GES09722.1"/>
    <property type="molecule type" value="Genomic_DNA"/>
</dbReference>
<dbReference type="InterPro" id="IPR040442">
    <property type="entry name" value="Pyrv_kinase-like_dom_sf"/>
</dbReference>
<feature type="domain" description="HpcH/HpaI aldolase/citrate lyase" evidence="4">
    <location>
        <begin position="38"/>
        <end position="222"/>
    </location>
</feature>
<dbReference type="SUPFAM" id="SSF51621">
    <property type="entry name" value="Phosphoenolpyruvate/pyruvate domain"/>
    <property type="match status" value="1"/>
</dbReference>
<dbReference type="AlphaFoldDB" id="A0A5M3WNS4"/>
<comment type="similarity">
    <text evidence="1">Belongs to the HpcH/HpaI aldolase family.</text>
</comment>
<evidence type="ECO:0000259" key="4">
    <source>
        <dbReference type="Pfam" id="PF03328"/>
    </source>
</evidence>
<keyword evidence="2" id="KW-0479">Metal-binding</keyword>
<protein>
    <submittedName>
        <fullName evidence="5">2,4-dihydroxyhept-2-ene-1,7-dioic acid aldolase</fullName>
    </submittedName>
</protein>
<dbReference type="GO" id="GO:0005737">
    <property type="term" value="C:cytoplasm"/>
    <property type="evidence" value="ECO:0007669"/>
    <property type="project" value="TreeGrafter"/>
</dbReference>
<dbReference type="InterPro" id="IPR005000">
    <property type="entry name" value="Aldolase/citrate-lyase_domain"/>
</dbReference>
<dbReference type="Proteomes" id="UP000331127">
    <property type="component" value="Unassembled WGS sequence"/>
</dbReference>
<dbReference type="RefSeq" id="WP_155355240.1">
    <property type="nucleotide sequence ID" value="NZ_BAAAHL010000027.1"/>
</dbReference>
<accession>A0A5M3WNS4</accession>
<keyword evidence="3" id="KW-0456">Lyase</keyword>
<dbReference type="InterPro" id="IPR050251">
    <property type="entry name" value="HpcH-HpaI_aldolase"/>
</dbReference>
<evidence type="ECO:0000256" key="2">
    <source>
        <dbReference type="ARBA" id="ARBA00022723"/>
    </source>
</evidence>
<dbReference type="GO" id="GO:0046872">
    <property type="term" value="F:metal ion binding"/>
    <property type="evidence" value="ECO:0007669"/>
    <property type="project" value="UniProtKB-KW"/>
</dbReference>
<keyword evidence="6" id="KW-1185">Reference proteome</keyword>
<dbReference type="OrthoDB" id="3353438at2"/>